<evidence type="ECO:0000259" key="2">
    <source>
        <dbReference type="PROSITE" id="PS51462"/>
    </source>
</evidence>
<dbReference type="EMBL" id="FOGW01000017">
    <property type="protein sequence ID" value="SER96741.1"/>
    <property type="molecule type" value="Genomic_DNA"/>
</dbReference>
<dbReference type="SUPFAM" id="SSF55811">
    <property type="entry name" value="Nudix"/>
    <property type="match status" value="1"/>
</dbReference>
<dbReference type="GO" id="GO:0016787">
    <property type="term" value="F:hydrolase activity"/>
    <property type="evidence" value="ECO:0007669"/>
    <property type="project" value="UniProtKB-KW"/>
</dbReference>
<dbReference type="PROSITE" id="PS51462">
    <property type="entry name" value="NUDIX"/>
    <property type="match status" value="1"/>
</dbReference>
<sequence>MKKLLVLDSKNYTDDMPVFEKHAVRTIIVKENKIATQHGTAGDYKIIGGGIENGETYIDTIIREAREEAGLLVKRNSVKELGEIEEIREDLYQKNLKYVCHSYFYFCEVEDEMVETNMTLSEIKKGYHLCWATPEEIIDANSYFYYSPWIYRDTMFVKMLQNHQFDDVISFDRKSEEVSRMLVR</sequence>
<keyword evidence="1" id="KW-0378">Hydrolase</keyword>
<dbReference type="InterPro" id="IPR015797">
    <property type="entry name" value="NUDIX_hydrolase-like_dom_sf"/>
</dbReference>
<dbReference type="InterPro" id="IPR000086">
    <property type="entry name" value="NUDIX_hydrolase_dom"/>
</dbReference>
<proteinExistence type="predicted"/>
<evidence type="ECO:0000313" key="4">
    <source>
        <dbReference type="Proteomes" id="UP000182471"/>
    </source>
</evidence>
<organism evidence="3 4">
    <name type="scientific">Lachnobacterium bovis</name>
    <dbReference type="NCBI Taxonomy" id="140626"/>
    <lineage>
        <taxon>Bacteria</taxon>
        <taxon>Bacillati</taxon>
        <taxon>Bacillota</taxon>
        <taxon>Clostridia</taxon>
        <taxon>Lachnospirales</taxon>
        <taxon>Lachnospiraceae</taxon>
        <taxon>Lachnobacterium</taxon>
    </lineage>
</organism>
<dbReference type="CDD" id="cd02883">
    <property type="entry name" value="NUDIX_Hydrolase"/>
    <property type="match status" value="1"/>
</dbReference>
<dbReference type="AlphaFoldDB" id="A0A1H9THX0"/>
<gene>
    <name evidence="3" type="ORF">SAMN02910429_01641</name>
</gene>
<feature type="domain" description="Nudix hydrolase" evidence="2">
    <location>
        <begin position="19"/>
        <end position="156"/>
    </location>
</feature>
<reference evidence="4" key="1">
    <citation type="submission" date="2016-10" db="EMBL/GenBank/DDBJ databases">
        <authorList>
            <person name="Varghese N."/>
            <person name="Submissions S."/>
        </authorList>
    </citation>
    <scope>NUCLEOTIDE SEQUENCE [LARGE SCALE GENOMIC DNA]</scope>
    <source>
        <strain evidence="4">S1b</strain>
    </source>
</reference>
<dbReference type="RefSeq" id="WP_074730738.1">
    <property type="nucleotide sequence ID" value="NZ_FOGW01000017.1"/>
</dbReference>
<name>A0A1H9THX0_9FIRM</name>
<keyword evidence="4" id="KW-1185">Reference proteome</keyword>
<dbReference type="PROSITE" id="PS00893">
    <property type="entry name" value="NUDIX_BOX"/>
    <property type="match status" value="1"/>
</dbReference>
<dbReference type="Proteomes" id="UP000182471">
    <property type="component" value="Unassembled WGS sequence"/>
</dbReference>
<accession>A0A1H9THX0</accession>
<evidence type="ECO:0000256" key="1">
    <source>
        <dbReference type="ARBA" id="ARBA00022801"/>
    </source>
</evidence>
<evidence type="ECO:0000313" key="3">
    <source>
        <dbReference type="EMBL" id="SER96741.1"/>
    </source>
</evidence>
<dbReference type="InterPro" id="IPR020084">
    <property type="entry name" value="NUDIX_hydrolase_CS"/>
</dbReference>
<protein>
    <submittedName>
        <fullName evidence="3">NUDIX domain-containing protein</fullName>
    </submittedName>
</protein>
<dbReference type="Gene3D" id="3.90.79.10">
    <property type="entry name" value="Nucleoside Triphosphate Pyrophosphohydrolase"/>
    <property type="match status" value="1"/>
</dbReference>
<dbReference type="Pfam" id="PF00293">
    <property type="entry name" value="NUDIX"/>
    <property type="match status" value="1"/>
</dbReference>